<name>A0A2T8IEH9_9POAL</name>
<protein>
    <submittedName>
        <fullName evidence="1">Uncharacterized protein</fullName>
    </submittedName>
</protein>
<reference evidence="1" key="1">
    <citation type="submission" date="2018-04" db="EMBL/GenBank/DDBJ databases">
        <title>WGS assembly of Panicum hallii.</title>
        <authorList>
            <person name="Lovell J."/>
            <person name="Jenkins J."/>
            <person name="Lowry D."/>
            <person name="Mamidi S."/>
            <person name="Sreedasyam A."/>
            <person name="Weng X."/>
            <person name="Barry K."/>
            <person name="Bonette J."/>
            <person name="Campitelli B."/>
            <person name="Daum C."/>
            <person name="Gordon S."/>
            <person name="Gould B."/>
            <person name="Lipzen A."/>
            <person name="Macqueen A."/>
            <person name="Palacio-Mejia J."/>
            <person name="Plott C."/>
            <person name="Shakirov E."/>
            <person name="Shu S."/>
            <person name="Yoshinaga Y."/>
            <person name="Zane M."/>
            <person name="Rokhsar D."/>
            <person name="Grimwood J."/>
            <person name="Schmutz J."/>
            <person name="Juenger T."/>
        </authorList>
    </citation>
    <scope>NUCLEOTIDE SEQUENCE [LARGE SCALE GENOMIC DNA]</scope>
    <source>
        <strain evidence="1">FIL2</strain>
    </source>
</reference>
<evidence type="ECO:0000313" key="1">
    <source>
        <dbReference type="EMBL" id="PVH36081.1"/>
    </source>
</evidence>
<proteinExistence type="predicted"/>
<dbReference type="Proteomes" id="UP000243499">
    <property type="component" value="Chromosome 7"/>
</dbReference>
<accession>A0A2T8IEH9</accession>
<dbReference type="InterPro" id="IPR036041">
    <property type="entry name" value="Ribosome-inact_prot_sf"/>
</dbReference>
<gene>
    <name evidence="1" type="ORF">PAHAL_7G349600</name>
</gene>
<dbReference type="GO" id="GO:0017148">
    <property type="term" value="P:negative regulation of translation"/>
    <property type="evidence" value="ECO:0007669"/>
    <property type="project" value="InterPro"/>
</dbReference>
<dbReference type="AlphaFoldDB" id="A0A2T8IEH9"/>
<organism evidence="1">
    <name type="scientific">Panicum hallii</name>
    <dbReference type="NCBI Taxonomy" id="206008"/>
    <lineage>
        <taxon>Eukaryota</taxon>
        <taxon>Viridiplantae</taxon>
        <taxon>Streptophyta</taxon>
        <taxon>Embryophyta</taxon>
        <taxon>Tracheophyta</taxon>
        <taxon>Spermatophyta</taxon>
        <taxon>Magnoliopsida</taxon>
        <taxon>Liliopsida</taxon>
        <taxon>Poales</taxon>
        <taxon>Poaceae</taxon>
        <taxon>PACMAD clade</taxon>
        <taxon>Panicoideae</taxon>
        <taxon>Panicodae</taxon>
        <taxon>Paniceae</taxon>
        <taxon>Panicinae</taxon>
        <taxon>Panicum</taxon>
        <taxon>Panicum sect. Panicum</taxon>
    </lineage>
</organism>
<dbReference type="Gramene" id="PVH36081">
    <property type="protein sequence ID" value="PVH36081"/>
    <property type="gene ID" value="PAHAL_7G349600"/>
</dbReference>
<dbReference type="GO" id="GO:0030598">
    <property type="term" value="F:rRNA N-glycosylase activity"/>
    <property type="evidence" value="ECO:0007669"/>
    <property type="project" value="InterPro"/>
</dbReference>
<sequence length="288" mass="32307">MAEARLRRARAMAPVLLGDRLIPVLPLANPFTIPATGSSCISHHGIVLLFFRDTDLYFAGFRRAVVTVLPDGSLQEDWGNCFIFNDIVKQVPSFMNAVKMGIGSAHPSISNLPGPDAMEDIFYTLAGFEDPVYIHQTTENNVTTREVRGLTEALKHELELAVSSIILIFCEALRLRSLYNADHAALQGPDYVTPLPSRLWILLHSWGKLSEHVLRMRKRRTMTLDSALPQKPEFLAHDFPTMTLDDLIGPAGELLLCKLDVYEIIKPDHLERRSKERGARTNLTEPNL</sequence>
<dbReference type="SUPFAM" id="SSF56371">
    <property type="entry name" value="Ribosome inactivating proteins (RIP)"/>
    <property type="match status" value="1"/>
</dbReference>
<dbReference type="EMBL" id="CM008052">
    <property type="protein sequence ID" value="PVH36081.1"/>
    <property type="molecule type" value="Genomic_DNA"/>
</dbReference>